<dbReference type="OrthoDB" id="7961152at2"/>
<name>A0A1L9NZP8_9RHOB</name>
<dbReference type="InterPro" id="IPR045601">
    <property type="entry name" value="DUF6455"/>
</dbReference>
<organism evidence="2 3">
    <name type="scientific">Planktotalea frisia</name>
    <dbReference type="NCBI Taxonomy" id="696762"/>
    <lineage>
        <taxon>Bacteria</taxon>
        <taxon>Pseudomonadati</taxon>
        <taxon>Pseudomonadota</taxon>
        <taxon>Alphaproteobacteria</taxon>
        <taxon>Rhodobacterales</taxon>
        <taxon>Paracoccaceae</taxon>
        <taxon>Planktotalea</taxon>
    </lineage>
</organism>
<protein>
    <recommendedName>
        <fullName evidence="1">DUF6455 domain-containing protein</fullName>
    </recommendedName>
</protein>
<accession>A0A1L9NZP8</accession>
<evidence type="ECO:0000259" key="1">
    <source>
        <dbReference type="Pfam" id="PF20056"/>
    </source>
</evidence>
<dbReference type="AlphaFoldDB" id="A0A1L9NZP8"/>
<dbReference type="Proteomes" id="UP000184514">
    <property type="component" value="Unassembled WGS sequence"/>
</dbReference>
<reference evidence="2 3" key="1">
    <citation type="submission" date="2016-10" db="EMBL/GenBank/DDBJ databases">
        <title>Genome sequence of Planktotalea frisia SH6-1.</title>
        <authorList>
            <person name="Poehlein A."/>
            <person name="Bakenhus I."/>
            <person name="Voget S."/>
            <person name="Brinkhoff T."/>
            <person name="Simon M."/>
        </authorList>
    </citation>
    <scope>NUCLEOTIDE SEQUENCE [LARGE SCALE GENOMIC DNA]</scope>
    <source>
        <strain evidence="2 3">SH6-1</strain>
    </source>
</reference>
<feature type="domain" description="DUF6455" evidence="1">
    <location>
        <begin position="3"/>
        <end position="74"/>
    </location>
</feature>
<dbReference type="EMBL" id="MLCB01000090">
    <property type="protein sequence ID" value="OJI94747.1"/>
    <property type="molecule type" value="Genomic_DNA"/>
</dbReference>
<dbReference type="RefSeq" id="WP_084649608.1">
    <property type="nucleotide sequence ID" value="NZ_JABBAN010000152.1"/>
</dbReference>
<sequence length="75" mass="8238">MFMKKIDESFGLTLGMAERLGIETGRTVSANPEVDAIALRSAVLKCATCKHHDACKSLQATHTQLDAAPDYCRNW</sequence>
<gene>
    <name evidence="2" type="ORF">PFRI_10470</name>
</gene>
<proteinExistence type="predicted"/>
<evidence type="ECO:0000313" key="3">
    <source>
        <dbReference type="Proteomes" id="UP000184514"/>
    </source>
</evidence>
<keyword evidence="3" id="KW-1185">Reference proteome</keyword>
<dbReference type="Pfam" id="PF20056">
    <property type="entry name" value="DUF6455"/>
    <property type="match status" value="1"/>
</dbReference>
<evidence type="ECO:0000313" key="2">
    <source>
        <dbReference type="EMBL" id="OJI94747.1"/>
    </source>
</evidence>
<comment type="caution">
    <text evidence="2">The sequence shown here is derived from an EMBL/GenBank/DDBJ whole genome shotgun (WGS) entry which is preliminary data.</text>
</comment>